<evidence type="ECO:0000259" key="2">
    <source>
        <dbReference type="Pfam" id="PF06985"/>
    </source>
</evidence>
<dbReference type="GO" id="GO:0005506">
    <property type="term" value="F:iron ion binding"/>
    <property type="evidence" value="ECO:0007669"/>
    <property type="project" value="InterPro"/>
</dbReference>
<proteinExistence type="predicted"/>
<dbReference type="InterPro" id="IPR036396">
    <property type="entry name" value="Cyt_P450_sf"/>
</dbReference>
<dbReference type="GO" id="GO:0016705">
    <property type="term" value="F:oxidoreductase activity, acting on paired donors, with incorporation or reduction of molecular oxygen"/>
    <property type="evidence" value="ECO:0007669"/>
    <property type="project" value="InterPro"/>
</dbReference>
<dbReference type="PANTHER" id="PTHR33112">
    <property type="entry name" value="DOMAIN PROTEIN, PUTATIVE-RELATED"/>
    <property type="match status" value="1"/>
</dbReference>
<dbReference type="GO" id="GO:0004497">
    <property type="term" value="F:monooxygenase activity"/>
    <property type="evidence" value="ECO:0007669"/>
    <property type="project" value="InterPro"/>
</dbReference>
<dbReference type="Pfam" id="PF06985">
    <property type="entry name" value="HET"/>
    <property type="match status" value="1"/>
</dbReference>
<dbReference type="Pfam" id="PF00067">
    <property type="entry name" value="p450"/>
    <property type="match status" value="1"/>
</dbReference>
<accession>A0A8H7W4I9</accession>
<organism evidence="3 4">
    <name type="scientific">Cadophora malorum</name>
    <dbReference type="NCBI Taxonomy" id="108018"/>
    <lineage>
        <taxon>Eukaryota</taxon>
        <taxon>Fungi</taxon>
        <taxon>Dikarya</taxon>
        <taxon>Ascomycota</taxon>
        <taxon>Pezizomycotina</taxon>
        <taxon>Leotiomycetes</taxon>
        <taxon>Helotiales</taxon>
        <taxon>Ploettnerulaceae</taxon>
        <taxon>Cadophora</taxon>
    </lineage>
</organism>
<dbReference type="SUPFAM" id="SSF48264">
    <property type="entry name" value="Cytochrome P450"/>
    <property type="match status" value="1"/>
</dbReference>
<dbReference type="PANTHER" id="PTHR33112:SF8">
    <property type="entry name" value="HETEROKARYON INCOMPATIBILITY DOMAIN-CONTAINING PROTEIN"/>
    <property type="match status" value="1"/>
</dbReference>
<protein>
    <recommendedName>
        <fullName evidence="2">Heterokaryon incompatibility domain-containing protein</fullName>
    </recommendedName>
</protein>
<name>A0A8H7W4I9_9HELO</name>
<sequence>MSTSQAVKDAFALSLHRQENGSGPRRNSKDAGIGGTQLEELVNKVQFWINNCMANHPECQSQSREREAFLPSRLLDVGPPDGMQDPRLWATSRQDDSKSRKFKLGYFRTKSPQLESQHEENPSYVALSYCWGKESFLTTTHSTLKQREDVIPMIALPQTIRDAVWFTRLLGLRYLWVDSLCILQGKGKEAEEDWARESANMNKIYGGALVTVCASSSSHANGGIISKKGREFRPVGSRPHIVEEPLNRRAWALQDAFYHHGSKYAERLSKAPLPEQWYAIVEDYTSRQLTVASDRLPALAGIARLYAERTGQHYFAGLWREDILNGLLWRHFCSSGSRKGRPAPHRAPSWSWAAVDGPVEFVSPQGMREEHPDSQTLASVTSIEMASNSSLVAQKLAGRLVVEVILMNVRLTPDNREVDTDVRMEGVDEESIHEQPYAEVQDYFVPWRPSVQPDEDLDDAASKASDSFQVTYCLGQDLGIGFLDGSAAAHTITRQMNSRVIPKDSTSSFRYVEICCLPLTSVNGLLIQAVDTMRKEYRRIGVCSLTSSIRVSKFSEAFDDALRGMRKNYMTGRFSWLIGTDKAWLKKCAAIHAIADRYIEEEIERKRQMNELRLSADEISKPSTHKYVLLRELAKRHWDDKFYIGKEVINVFFAGRDSIRTVTASMLFLLARHPQAWEKPRNEVAEMAPQ</sequence>
<dbReference type="Proteomes" id="UP000664132">
    <property type="component" value="Unassembled WGS sequence"/>
</dbReference>
<dbReference type="AlphaFoldDB" id="A0A8H7W4I9"/>
<feature type="region of interest" description="Disordered" evidence="1">
    <location>
        <begin position="72"/>
        <end position="96"/>
    </location>
</feature>
<gene>
    <name evidence="3" type="ORF">IFR04_014864</name>
</gene>
<evidence type="ECO:0000313" key="4">
    <source>
        <dbReference type="Proteomes" id="UP000664132"/>
    </source>
</evidence>
<comment type="caution">
    <text evidence="3">The sequence shown here is derived from an EMBL/GenBank/DDBJ whole genome shotgun (WGS) entry which is preliminary data.</text>
</comment>
<dbReference type="GO" id="GO:0020037">
    <property type="term" value="F:heme binding"/>
    <property type="evidence" value="ECO:0007669"/>
    <property type="project" value="InterPro"/>
</dbReference>
<keyword evidence="4" id="KW-1185">Reference proteome</keyword>
<dbReference type="OrthoDB" id="47007at2759"/>
<dbReference type="EMBL" id="JAFJYH010000418">
    <property type="protein sequence ID" value="KAG4412003.1"/>
    <property type="molecule type" value="Genomic_DNA"/>
</dbReference>
<evidence type="ECO:0000313" key="3">
    <source>
        <dbReference type="EMBL" id="KAG4412003.1"/>
    </source>
</evidence>
<feature type="domain" description="Heterokaryon incompatibility" evidence="2">
    <location>
        <begin position="124"/>
        <end position="224"/>
    </location>
</feature>
<dbReference type="InterPro" id="IPR001128">
    <property type="entry name" value="Cyt_P450"/>
</dbReference>
<dbReference type="InterPro" id="IPR010730">
    <property type="entry name" value="HET"/>
</dbReference>
<evidence type="ECO:0000256" key="1">
    <source>
        <dbReference type="SAM" id="MobiDB-lite"/>
    </source>
</evidence>
<reference evidence="3" key="1">
    <citation type="submission" date="2021-02" db="EMBL/GenBank/DDBJ databases">
        <title>Genome sequence Cadophora malorum strain M34.</title>
        <authorList>
            <person name="Stefanovic E."/>
            <person name="Vu D."/>
            <person name="Scully C."/>
            <person name="Dijksterhuis J."/>
            <person name="Roader J."/>
            <person name="Houbraken J."/>
        </authorList>
    </citation>
    <scope>NUCLEOTIDE SEQUENCE</scope>
    <source>
        <strain evidence="3">M34</strain>
    </source>
</reference>
<dbReference type="Gene3D" id="1.10.630.10">
    <property type="entry name" value="Cytochrome P450"/>
    <property type="match status" value="1"/>
</dbReference>